<keyword evidence="3" id="KW-0238">DNA-binding</keyword>
<dbReference type="InterPro" id="IPR009057">
    <property type="entry name" value="Homeodomain-like_sf"/>
</dbReference>
<reference evidence="8" key="1">
    <citation type="submission" date="2013-07" db="EMBL/GenBank/DDBJ databases">
        <title>The genome of Eucalyptus grandis.</title>
        <authorList>
            <person name="Schmutz J."/>
            <person name="Hayes R."/>
            <person name="Myburg A."/>
            <person name="Tuskan G."/>
            <person name="Grattapaglia D."/>
            <person name="Rokhsar D.S."/>
        </authorList>
    </citation>
    <scope>NUCLEOTIDE SEQUENCE</scope>
    <source>
        <tissue evidence="8">Leaf extractions</tissue>
    </source>
</reference>
<dbReference type="SMART" id="SM00717">
    <property type="entry name" value="SANT"/>
    <property type="match status" value="1"/>
</dbReference>
<feature type="compositionally biased region" description="Basic and acidic residues" evidence="5">
    <location>
        <begin position="251"/>
        <end position="266"/>
    </location>
</feature>
<dbReference type="InParanoid" id="A0A059A6K0"/>
<dbReference type="SUPFAM" id="SSF46689">
    <property type="entry name" value="Homeodomain-like"/>
    <property type="match status" value="1"/>
</dbReference>
<evidence type="ECO:0000259" key="6">
    <source>
        <dbReference type="PROSITE" id="PS50090"/>
    </source>
</evidence>
<comment type="subcellular location">
    <subcellularLocation>
        <location evidence="1">Nucleus</location>
    </subcellularLocation>
</comment>
<evidence type="ECO:0000313" key="8">
    <source>
        <dbReference type="EMBL" id="KCW49364.1"/>
    </source>
</evidence>
<feature type="compositionally biased region" description="Polar residues" evidence="5">
    <location>
        <begin position="153"/>
        <end position="172"/>
    </location>
</feature>
<dbReference type="EMBL" id="KK198763">
    <property type="protein sequence ID" value="KCW49364.1"/>
    <property type="molecule type" value="Genomic_DNA"/>
</dbReference>
<dbReference type="Gramene" id="KCW49364">
    <property type="protein sequence ID" value="KCW49364"/>
    <property type="gene ID" value="EUGRSUZ_K02907"/>
</dbReference>
<feature type="region of interest" description="Disordered" evidence="5">
    <location>
        <begin position="135"/>
        <end position="172"/>
    </location>
</feature>
<sequence length="317" mass="35542">MRPPCTDKTNNRRGPWATEEDPRTIVQGTGNWGLAPRKAGLRRCGKSCKPRWSNYHQPDSKHEVFTPQEEELIIRLHVIIGSRWSIIAQQLPGRTDNDVKNHWNTKLRKKLKEMGIDPVTHKPFSQVLRDYGNIDGTTRESQIGSMDPPQAFSDLNTHQTPPNVTSRTDTDTAQNNHSLDLLAQLHAIKLVTEASTCSAHGKATFMPLNTSSLPPTSSSSTRSAALQSFRWSDFLIEDPTLPAELSKEGIRMRPQSEIKNEGREEGNETGGFHQNGTSNGHKGSSIPSSDGSFVESILNQNEEMFMEFPELWEEPLY</sequence>
<dbReference type="SMR" id="A0A059A6K0"/>
<dbReference type="PROSITE" id="PS50090">
    <property type="entry name" value="MYB_LIKE"/>
    <property type="match status" value="2"/>
</dbReference>
<evidence type="ECO:0000259" key="7">
    <source>
        <dbReference type="PROSITE" id="PS51294"/>
    </source>
</evidence>
<dbReference type="GO" id="GO:0003677">
    <property type="term" value="F:DNA binding"/>
    <property type="evidence" value="ECO:0007669"/>
    <property type="project" value="UniProtKB-KW"/>
</dbReference>
<dbReference type="InterPro" id="IPR001005">
    <property type="entry name" value="SANT/Myb"/>
</dbReference>
<dbReference type="CDD" id="cd00167">
    <property type="entry name" value="SANT"/>
    <property type="match status" value="1"/>
</dbReference>
<keyword evidence="2" id="KW-0677">Repeat</keyword>
<dbReference type="GO" id="GO:0003700">
    <property type="term" value="F:DNA-binding transcription factor activity"/>
    <property type="evidence" value="ECO:0000318"/>
    <property type="project" value="GO_Central"/>
</dbReference>
<evidence type="ECO:0000256" key="4">
    <source>
        <dbReference type="ARBA" id="ARBA00023242"/>
    </source>
</evidence>
<protein>
    <submittedName>
        <fullName evidence="8">Uncharacterized protein</fullName>
    </submittedName>
</protein>
<feature type="domain" description="HTH myb-type" evidence="7">
    <location>
        <begin position="57"/>
        <end position="111"/>
    </location>
</feature>
<dbReference type="KEGG" id="egr:104427829"/>
<evidence type="ECO:0000256" key="2">
    <source>
        <dbReference type="ARBA" id="ARBA00022737"/>
    </source>
</evidence>
<dbReference type="InterPro" id="IPR015495">
    <property type="entry name" value="Myb_TF_plants"/>
</dbReference>
<dbReference type="FunFam" id="1.10.10.60:FF:000204">
    <property type="entry name" value="transcription factor MYB80"/>
    <property type="match status" value="1"/>
</dbReference>
<keyword evidence="4" id="KW-0539">Nucleus</keyword>
<organism evidence="8">
    <name type="scientific">Eucalyptus grandis</name>
    <name type="common">Flooded gum</name>
    <dbReference type="NCBI Taxonomy" id="71139"/>
    <lineage>
        <taxon>Eukaryota</taxon>
        <taxon>Viridiplantae</taxon>
        <taxon>Streptophyta</taxon>
        <taxon>Embryophyta</taxon>
        <taxon>Tracheophyta</taxon>
        <taxon>Spermatophyta</taxon>
        <taxon>Magnoliopsida</taxon>
        <taxon>eudicotyledons</taxon>
        <taxon>Gunneridae</taxon>
        <taxon>Pentapetalae</taxon>
        <taxon>rosids</taxon>
        <taxon>malvids</taxon>
        <taxon>Myrtales</taxon>
        <taxon>Myrtaceae</taxon>
        <taxon>Myrtoideae</taxon>
        <taxon>Eucalypteae</taxon>
        <taxon>Eucalyptus</taxon>
    </lineage>
</organism>
<dbReference type="STRING" id="71139.A0A059A6K0"/>
<accession>A0A059A6K0</accession>
<dbReference type="PANTHER" id="PTHR47994">
    <property type="entry name" value="F14D16.11-RELATED"/>
    <property type="match status" value="1"/>
</dbReference>
<dbReference type="InterPro" id="IPR017930">
    <property type="entry name" value="Myb_dom"/>
</dbReference>
<gene>
    <name evidence="8" type="ORF">EUGRSUZ_K02907</name>
</gene>
<dbReference type="OMA" id="WSEFLHE"/>
<dbReference type="PANTHER" id="PTHR47994:SF5">
    <property type="entry name" value="F14D16.11-RELATED"/>
    <property type="match status" value="1"/>
</dbReference>
<dbReference type="PROSITE" id="PS51294">
    <property type="entry name" value="HTH_MYB"/>
    <property type="match status" value="1"/>
</dbReference>
<feature type="compositionally biased region" description="Polar residues" evidence="5">
    <location>
        <begin position="272"/>
        <end position="297"/>
    </location>
</feature>
<dbReference type="Pfam" id="PF00249">
    <property type="entry name" value="Myb_DNA-binding"/>
    <property type="match status" value="1"/>
</dbReference>
<dbReference type="eggNOG" id="KOG0048">
    <property type="taxonomic scope" value="Eukaryota"/>
</dbReference>
<dbReference type="GO" id="GO:0005634">
    <property type="term" value="C:nucleus"/>
    <property type="evidence" value="ECO:0000318"/>
    <property type="project" value="GO_Central"/>
</dbReference>
<evidence type="ECO:0000256" key="5">
    <source>
        <dbReference type="SAM" id="MobiDB-lite"/>
    </source>
</evidence>
<feature type="compositionally biased region" description="Polar residues" evidence="5">
    <location>
        <begin position="135"/>
        <end position="144"/>
    </location>
</feature>
<dbReference type="AlphaFoldDB" id="A0A059A6K0"/>
<feature type="region of interest" description="Disordered" evidence="5">
    <location>
        <begin position="1"/>
        <end position="23"/>
    </location>
</feature>
<feature type="domain" description="Myb-like" evidence="6">
    <location>
        <begin position="57"/>
        <end position="107"/>
    </location>
</feature>
<feature type="region of interest" description="Disordered" evidence="5">
    <location>
        <begin position="251"/>
        <end position="297"/>
    </location>
</feature>
<dbReference type="OrthoDB" id="2143914at2759"/>
<name>A0A059A6K0_EUCGR</name>
<evidence type="ECO:0000256" key="3">
    <source>
        <dbReference type="ARBA" id="ARBA00023125"/>
    </source>
</evidence>
<feature type="domain" description="Myb-like" evidence="6">
    <location>
        <begin position="8"/>
        <end position="56"/>
    </location>
</feature>
<dbReference type="Gene3D" id="1.10.10.60">
    <property type="entry name" value="Homeodomain-like"/>
    <property type="match status" value="1"/>
</dbReference>
<proteinExistence type="predicted"/>
<evidence type="ECO:0000256" key="1">
    <source>
        <dbReference type="ARBA" id="ARBA00004123"/>
    </source>
</evidence>